<dbReference type="HOGENOM" id="CLU_1894128_0_0_3"/>
<name>K9VEQ1_9CYAN</name>
<dbReference type="AlphaFoldDB" id="K9VEQ1"/>
<gene>
    <name evidence="1" type="ORF">Osc7112_1455</name>
</gene>
<sequence>MPLSADCPNGRSQFFTQSRVRKFGHLFSWKDLARRENLRRSNSSLYRFVFSPAIFAQLPRPKFLIGDKISDHWIDEFDKECVEFGEVVGVSWHPTQSEWAYLVNWTSGEGPDSIYPCFDEYLVIGGDLRLVSHD</sequence>
<dbReference type="EMBL" id="CP003614">
    <property type="protein sequence ID" value="AFZ05979.1"/>
    <property type="molecule type" value="Genomic_DNA"/>
</dbReference>
<accession>K9VEQ1</accession>
<dbReference type="KEGG" id="oni:Osc7112_1455"/>
<proteinExistence type="predicted"/>
<evidence type="ECO:0000313" key="2">
    <source>
        <dbReference type="Proteomes" id="UP000010478"/>
    </source>
</evidence>
<keyword evidence="2" id="KW-1185">Reference proteome</keyword>
<dbReference type="Proteomes" id="UP000010478">
    <property type="component" value="Chromosome"/>
</dbReference>
<dbReference type="OrthoDB" id="472179at2"/>
<organism evidence="1 2">
    <name type="scientific">Phormidium nigroviride PCC 7112</name>
    <dbReference type="NCBI Taxonomy" id="179408"/>
    <lineage>
        <taxon>Bacteria</taxon>
        <taxon>Bacillati</taxon>
        <taxon>Cyanobacteriota</taxon>
        <taxon>Cyanophyceae</taxon>
        <taxon>Oscillatoriophycideae</taxon>
        <taxon>Oscillatoriales</taxon>
        <taxon>Oscillatoriaceae</taxon>
        <taxon>Phormidium</taxon>
    </lineage>
</organism>
<dbReference type="STRING" id="179408.Osc7112_1455"/>
<dbReference type="RefSeq" id="WP_015175300.1">
    <property type="nucleotide sequence ID" value="NC_019729.1"/>
</dbReference>
<protein>
    <submittedName>
        <fullName evidence="1">Uncharacterized protein</fullName>
    </submittedName>
</protein>
<reference evidence="1 2" key="1">
    <citation type="submission" date="2012-05" db="EMBL/GenBank/DDBJ databases">
        <title>Finished chromosome of genome of Oscillatoria sp. PCC 7112.</title>
        <authorList>
            <consortium name="US DOE Joint Genome Institute"/>
            <person name="Gugger M."/>
            <person name="Coursin T."/>
            <person name="Rippka R."/>
            <person name="Tandeau De Marsac N."/>
            <person name="Huntemann M."/>
            <person name="Wei C.-L."/>
            <person name="Han J."/>
            <person name="Detter J.C."/>
            <person name="Han C."/>
            <person name="Tapia R."/>
            <person name="Davenport K."/>
            <person name="Daligault H."/>
            <person name="Erkkila T."/>
            <person name="Gu W."/>
            <person name="Munk A.C.C."/>
            <person name="Teshima H."/>
            <person name="Xu Y."/>
            <person name="Chain P."/>
            <person name="Chen A."/>
            <person name="Krypides N."/>
            <person name="Mavromatis K."/>
            <person name="Markowitz V."/>
            <person name="Szeto E."/>
            <person name="Ivanova N."/>
            <person name="Mikhailova N."/>
            <person name="Ovchinnikova G."/>
            <person name="Pagani I."/>
            <person name="Pati A."/>
            <person name="Goodwin L."/>
            <person name="Peters L."/>
            <person name="Pitluck S."/>
            <person name="Woyke T."/>
            <person name="Kerfeld C."/>
        </authorList>
    </citation>
    <scope>NUCLEOTIDE SEQUENCE [LARGE SCALE GENOMIC DNA]</scope>
    <source>
        <strain evidence="1 2">PCC 7112</strain>
    </source>
</reference>
<evidence type="ECO:0000313" key="1">
    <source>
        <dbReference type="EMBL" id="AFZ05979.1"/>
    </source>
</evidence>